<sequence length="208" mass="23989">MANINAEFVNSLTNINTPDSRWEGFGKYKDGSFTPLTLEEFSKPIYKIALNEHTPTNIVTHFETAKNLALYSWYVYRFMPISELYAYITIEMALRDKQNNTKTPFSKLLKKAVKDKVIITEKLSYWRQIKKFKERQYSEALEFSKLRGAPPPLPPELSNYAETLSDVIPFFRNTYAHGSSSISPFPYLALQNSADIINQVCSHPSFHD</sequence>
<dbReference type="Proteomes" id="UP001501294">
    <property type="component" value="Unassembled WGS sequence"/>
</dbReference>
<proteinExistence type="predicted"/>
<accession>A0ABP8HVP2</accession>
<evidence type="ECO:0000313" key="1">
    <source>
        <dbReference type="EMBL" id="GAA4345486.1"/>
    </source>
</evidence>
<comment type="caution">
    <text evidence="1">The sequence shown here is derived from an EMBL/GenBank/DDBJ whole genome shotgun (WGS) entry which is preliminary data.</text>
</comment>
<dbReference type="RefSeq" id="WP_223577089.1">
    <property type="nucleotide sequence ID" value="NZ_BAABFU010000001.1"/>
</dbReference>
<name>A0ABP8HVP2_9GAMM</name>
<gene>
    <name evidence="1" type="ORF">GCM10023150_05860</name>
</gene>
<protein>
    <submittedName>
        <fullName evidence="1">Uncharacterized protein</fullName>
    </submittedName>
</protein>
<evidence type="ECO:0000313" key="2">
    <source>
        <dbReference type="Proteomes" id="UP001501294"/>
    </source>
</evidence>
<keyword evidence="2" id="KW-1185">Reference proteome</keyword>
<organism evidence="1 2">
    <name type="scientific">Kangiella taiwanensis</name>
    <dbReference type="NCBI Taxonomy" id="1079179"/>
    <lineage>
        <taxon>Bacteria</taxon>
        <taxon>Pseudomonadati</taxon>
        <taxon>Pseudomonadota</taxon>
        <taxon>Gammaproteobacteria</taxon>
        <taxon>Kangiellales</taxon>
        <taxon>Kangiellaceae</taxon>
        <taxon>Kangiella</taxon>
    </lineage>
</organism>
<reference evidence="2" key="1">
    <citation type="journal article" date="2019" name="Int. J. Syst. Evol. Microbiol.">
        <title>The Global Catalogue of Microorganisms (GCM) 10K type strain sequencing project: providing services to taxonomists for standard genome sequencing and annotation.</title>
        <authorList>
            <consortium name="The Broad Institute Genomics Platform"/>
            <consortium name="The Broad Institute Genome Sequencing Center for Infectious Disease"/>
            <person name="Wu L."/>
            <person name="Ma J."/>
        </authorList>
    </citation>
    <scope>NUCLEOTIDE SEQUENCE [LARGE SCALE GENOMIC DNA]</scope>
    <source>
        <strain evidence="2">JCM 17727</strain>
    </source>
</reference>
<dbReference type="EMBL" id="BAABFU010000001">
    <property type="protein sequence ID" value="GAA4345486.1"/>
    <property type="molecule type" value="Genomic_DNA"/>
</dbReference>